<dbReference type="GO" id="GO:0022857">
    <property type="term" value="F:transmembrane transporter activity"/>
    <property type="evidence" value="ECO:0000318"/>
    <property type="project" value="GO_Central"/>
</dbReference>
<evidence type="ECO:0000256" key="2">
    <source>
        <dbReference type="SAM" id="Phobius"/>
    </source>
</evidence>
<dbReference type="HOGENOM" id="CLU_001265_59_1_1"/>
<comment type="subcellular location">
    <subcellularLocation>
        <location evidence="1">Membrane</location>
        <topology evidence="1">Multi-pass membrane protein</topology>
    </subcellularLocation>
</comment>
<dbReference type="OMA" id="YLALMNT"/>
<evidence type="ECO:0000313" key="5">
    <source>
        <dbReference type="Proteomes" id="UP000001593"/>
    </source>
</evidence>
<dbReference type="SUPFAM" id="SSF103473">
    <property type="entry name" value="MFS general substrate transporter"/>
    <property type="match status" value="1"/>
</dbReference>
<dbReference type="InParanoid" id="A7T3P9"/>
<dbReference type="PANTHER" id="PTHR11360">
    <property type="entry name" value="MONOCARBOXYLATE TRANSPORTER"/>
    <property type="match status" value="1"/>
</dbReference>
<proteinExistence type="predicted"/>
<dbReference type="AlphaFoldDB" id="A7T3P9"/>
<keyword evidence="2" id="KW-1133">Transmembrane helix</keyword>
<dbReference type="Pfam" id="PF07690">
    <property type="entry name" value="MFS_1"/>
    <property type="match status" value="1"/>
</dbReference>
<evidence type="ECO:0000313" key="4">
    <source>
        <dbReference type="EMBL" id="EDO29417.1"/>
    </source>
</evidence>
<dbReference type="Proteomes" id="UP000001593">
    <property type="component" value="Unassembled WGS sequence"/>
</dbReference>
<dbReference type="PROSITE" id="PS50850">
    <property type="entry name" value="MFS"/>
    <property type="match status" value="1"/>
</dbReference>
<reference evidence="4 5" key="1">
    <citation type="journal article" date="2007" name="Science">
        <title>Sea anemone genome reveals ancestral eumetazoan gene repertoire and genomic organization.</title>
        <authorList>
            <person name="Putnam N.H."/>
            <person name="Srivastava M."/>
            <person name="Hellsten U."/>
            <person name="Dirks B."/>
            <person name="Chapman J."/>
            <person name="Salamov A."/>
            <person name="Terry A."/>
            <person name="Shapiro H."/>
            <person name="Lindquist E."/>
            <person name="Kapitonov V.V."/>
            <person name="Jurka J."/>
            <person name="Genikhovich G."/>
            <person name="Grigoriev I.V."/>
            <person name="Lucas S.M."/>
            <person name="Steele R.E."/>
            <person name="Finnerty J.R."/>
            <person name="Technau U."/>
            <person name="Martindale M.Q."/>
            <person name="Rokhsar D.S."/>
        </authorList>
    </citation>
    <scope>NUCLEOTIDE SEQUENCE [LARGE SCALE GENOMIC DNA]</scope>
    <source>
        <strain evidence="5">CH2 X CH6</strain>
    </source>
</reference>
<evidence type="ECO:0000259" key="3">
    <source>
        <dbReference type="PROSITE" id="PS50850"/>
    </source>
</evidence>
<dbReference type="EMBL" id="DS470583">
    <property type="protein sequence ID" value="EDO29417.1"/>
    <property type="molecule type" value="Genomic_DNA"/>
</dbReference>
<organism evidence="4 5">
    <name type="scientific">Nematostella vectensis</name>
    <name type="common">Starlet sea anemone</name>
    <dbReference type="NCBI Taxonomy" id="45351"/>
    <lineage>
        <taxon>Eukaryota</taxon>
        <taxon>Metazoa</taxon>
        <taxon>Cnidaria</taxon>
        <taxon>Anthozoa</taxon>
        <taxon>Hexacorallia</taxon>
        <taxon>Actiniaria</taxon>
        <taxon>Edwardsiidae</taxon>
        <taxon>Nematostella</taxon>
    </lineage>
</organism>
<gene>
    <name evidence="4" type="ORF">NEMVEDRAFT_v1g144566</name>
</gene>
<dbReference type="PANTHER" id="PTHR11360:SF251">
    <property type="entry name" value="MAJOR FACILITATOR SUPERFAMILY (MFS) PROFILE DOMAIN-CONTAINING PROTEIN"/>
    <property type="match status" value="1"/>
</dbReference>
<dbReference type="InterPro" id="IPR036259">
    <property type="entry name" value="MFS_trans_sf"/>
</dbReference>
<name>A7T3P9_NEMVE</name>
<dbReference type="PhylomeDB" id="A7T3P9"/>
<dbReference type="eggNOG" id="KOG2504">
    <property type="taxonomic scope" value="Eukaryota"/>
</dbReference>
<sequence>MSSVLPVIAWIGSLAIALAFGASPLAAGLCAKLGCRPISILGLLVSSVSLVAKSFSSSFSLLVVFGITYGLATSCIHVSNMLTISRSFEKRRALATGIVSAGPSLFVQGMGPLVGWLTSTFGWRSMYRIIASFFGVALVLTSVSFGSNIKDPSEEKYDELKLAVENDGSLAKGKWRSGISCDQNFSFIKRPAYICTVVSITLSGVGIYAPFFHLVKHCEEVGLSSSEASTLFIHIGISSLVGRILSGHIVDAFHISPLKIHQCADFICGGSMLLIWLASDYLSFSVFAVVYGLSNGAYVTTMYLALMNTVDARDRPMAFGLGEMLCSAGIVIGPVLAGK</sequence>
<feature type="transmembrane region" description="Helical" evidence="2">
    <location>
        <begin position="126"/>
        <end position="146"/>
    </location>
</feature>
<dbReference type="GO" id="GO:0005886">
    <property type="term" value="C:plasma membrane"/>
    <property type="evidence" value="ECO:0000318"/>
    <property type="project" value="GO_Central"/>
</dbReference>
<dbReference type="InterPro" id="IPR050327">
    <property type="entry name" value="Proton-linked_MCT"/>
</dbReference>
<feature type="transmembrane region" description="Helical" evidence="2">
    <location>
        <begin position="192"/>
        <end position="211"/>
    </location>
</feature>
<dbReference type="InterPro" id="IPR020846">
    <property type="entry name" value="MFS_dom"/>
</dbReference>
<feature type="non-terminal residue" evidence="4">
    <location>
        <position position="1"/>
    </location>
</feature>
<feature type="transmembrane region" description="Helical" evidence="2">
    <location>
        <begin position="55"/>
        <end position="72"/>
    </location>
</feature>
<feature type="transmembrane region" description="Helical" evidence="2">
    <location>
        <begin position="284"/>
        <end position="306"/>
    </location>
</feature>
<accession>A7T3P9</accession>
<dbReference type="InterPro" id="IPR011701">
    <property type="entry name" value="MFS"/>
</dbReference>
<dbReference type="Gene3D" id="1.20.1250.20">
    <property type="entry name" value="MFS general substrate transporter like domains"/>
    <property type="match status" value="1"/>
</dbReference>
<keyword evidence="5" id="KW-1185">Reference proteome</keyword>
<evidence type="ECO:0000256" key="1">
    <source>
        <dbReference type="ARBA" id="ARBA00004141"/>
    </source>
</evidence>
<feature type="transmembrane region" description="Helical" evidence="2">
    <location>
        <begin position="318"/>
        <end position="337"/>
    </location>
</feature>
<feature type="domain" description="Major facilitator superfamily (MFS) profile" evidence="3">
    <location>
        <begin position="1"/>
        <end position="339"/>
    </location>
</feature>
<keyword evidence="2" id="KW-0472">Membrane</keyword>
<protein>
    <recommendedName>
        <fullName evidence="3">Major facilitator superfamily (MFS) profile domain-containing protein</fullName>
    </recommendedName>
</protein>
<feature type="transmembrane region" description="Helical" evidence="2">
    <location>
        <begin position="93"/>
        <end position="114"/>
    </location>
</feature>
<keyword evidence="2" id="KW-0812">Transmembrane</keyword>